<keyword evidence="4" id="KW-1185">Reference proteome</keyword>
<dbReference type="EnsemblMetazoa" id="CapteT194464">
    <property type="protein sequence ID" value="CapteP194464"/>
    <property type="gene ID" value="CapteG194464"/>
</dbReference>
<reference evidence="3" key="3">
    <citation type="submission" date="2015-06" db="UniProtKB">
        <authorList>
            <consortium name="EnsemblMetazoa"/>
        </authorList>
    </citation>
    <scope>IDENTIFICATION</scope>
</reference>
<dbReference type="HOGENOM" id="CLU_1267961_0_0_1"/>
<dbReference type="AlphaFoldDB" id="R7UL31"/>
<gene>
    <name evidence="2" type="ORF">CAPTEDRAFT_194464</name>
</gene>
<dbReference type="EMBL" id="KB300390">
    <property type="protein sequence ID" value="ELU06818.1"/>
    <property type="molecule type" value="Genomic_DNA"/>
</dbReference>
<evidence type="ECO:0000313" key="2">
    <source>
        <dbReference type="EMBL" id="ELU06818.1"/>
    </source>
</evidence>
<proteinExistence type="predicted"/>
<dbReference type="Proteomes" id="UP000014760">
    <property type="component" value="Unassembled WGS sequence"/>
</dbReference>
<dbReference type="OMA" id="QRENTNC"/>
<reference evidence="4" key="1">
    <citation type="submission" date="2012-12" db="EMBL/GenBank/DDBJ databases">
        <authorList>
            <person name="Hellsten U."/>
            <person name="Grimwood J."/>
            <person name="Chapman J.A."/>
            <person name="Shapiro H."/>
            <person name="Aerts A."/>
            <person name="Otillar R.P."/>
            <person name="Terry A.Y."/>
            <person name="Boore J.L."/>
            <person name="Simakov O."/>
            <person name="Marletaz F."/>
            <person name="Cho S.-J."/>
            <person name="Edsinger-Gonzales E."/>
            <person name="Havlak P."/>
            <person name="Kuo D.-H."/>
            <person name="Larsson T."/>
            <person name="Lv J."/>
            <person name="Arendt D."/>
            <person name="Savage R."/>
            <person name="Osoegawa K."/>
            <person name="de Jong P."/>
            <person name="Lindberg D.R."/>
            <person name="Seaver E.C."/>
            <person name="Weisblat D.A."/>
            <person name="Putnam N.H."/>
            <person name="Grigoriev I.V."/>
            <person name="Rokhsar D.S."/>
        </authorList>
    </citation>
    <scope>NUCLEOTIDE SEQUENCE</scope>
    <source>
        <strain evidence="4">I ESC-2004</strain>
    </source>
</reference>
<protein>
    <submittedName>
        <fullName evidence="2 3">Uncharacterized protein</fullName>
    </submittedName>
</protein>
<feature type="compositionally biased region" description="Low complexity" evidence="1">
    <location>
        <begin position="100"/>
        <end position="112"/>
    </location>
</feature>
<evidence type="ECO:0000313" key="3">
    <source>
        <dbReference type="EnsemblMetazoa" id="CapteP194464"/>
    </source>
</evidence>
<accession>R7UL31</accession>
<sequence length="218" mass="24668">MKYVRKHIKSLSPEFNVNFKGNDEREANSALCYLPVADCEVDGGKNMPSSHLQWSPVRVTPIFNVFGSKRKATENDSSVQMADEGFTAKRRCLLEESSTQQQQQQQQPQDQPMDSMELNHNDVHLPNQHLQRVEQQQQPRVPSPWPLEAMTHQAPQVNTAQFNMQEPLPPQPASGGGIMELSDETFNMEAAQSVMESDFVPDNQQYAADPSYCREFCG</sequence>
<feature type="region of interest" description="Disordered" evidence="1">
    <location>
        <begin position="95"/>
        <end position="120"/>
    </location>
</feature>
<name>R7UL31_CAPTE</name>
<reference evidence="2 4" key="2">
    <citation type="journal article" date="2013" name="Nature">
        <title>Insights into bilaterian evolution from three spiralian genomes.</title>
        <authorList>
            <person name="Simakov O."/>
            <person name="Marletaz F."/>
            <person name="Cho S.J."/>
            <person name="Edsinger-Gonzales E."/>
            <person name="Havlak P."/>
            <person name="Hellsten U."/>
            <person name="Kuo D.H."/>
            <person name="Larsson T."/>
            <person name="Lv J."/>
            <person name="Arendt D."/>
            <person name="Savage R."/>
            <person name="Osoegawa K."/>
            <person name="de Jong P."/>
            <person name="Grimwood J."/>
            <person name="Chapman J.A."/>
            <person name="Shapiro H."/>
            <person name="Aerts A."/>
            <person name="Otillar R.P."/>
            <person name="Terry A.Y."/>
            <person name="Boore J.L."/>
            <person name="Grigoriev I.V."/>
            <person name="Lindberg D.R."/>
            <person name="Seaver E.C."/>
            <person name="Weisblat D.A."/>
            <person name="Putnam N.H."/>
            <person name="Rokhsar D.S."/>
        </authorList>
    </citation>
    <scope>NUCLEOTIDE SEQUENCE</scope>
    <source>
        <strain evidence="2 4">I ESC-2004</strain>
    </source>
</reference>
<dbReference type="EMBL" id="AMQN01007314">
    <property type="status" value="NOT_ANNOTATED_CDS"/>
    <property type="molecule type" value="Genomic_DNA"/>
</dbReference>
<evidence type="ECO:0000313" key="4">
    <source>
        <dbReference type="Proteomes" id="UP000014760"/>
    </source>
</evidence>
<evidence type="ECO:0000256" key="1">
    <source>
        <dbReference type="SAM" id="MobiDB-lite"/>
    </source>
</evidence>
<organism evidence="2">
    <name type="scientific">Capitella teleta</name>
    <name type="common">Polychaete worm</name>
    <dbReference type="NCBI Taxonomy" id="283909"/>
    <lineage>
        <taxon>Eukaryota</taxon>
        <taxon>Metazoa</taxon>
        <taxon>Spiralia</taxon>
        <taxon>Lophotrochozoa</taxon>
        <taxon>Annelida</taxon>
        <taxon>Polychaeta</taxon>
        <taxon>Sedentaria</taxon>
        <taxon>Scolecida</taxon>
        <taxon>Capitellidae</taxon>
        <taxon>Capitella</taxon>
    </lineage>
</organism>